<comment type="function">
    <text evidence="9">One gap junction consists of a cluster of closely packed pairs of transmembrane channels, the connexons, through which materials of low MW diffuse from one cell to a neighboring cell.</text>
</comment>
<keyword evidence="8 11" id="KW-0472">Membrane</keyword>
<feature type="transmembrane region" description="Helical" evidence="11">
    <location>
        <begin position="219"/>
        <end position="242"/>
    </location>
</feature>
<keyword evidence="4 9" id="KW-0812">Transmembrane</keyword>
<dbReference type="InterPro" id="IPR038359">
    <property type="entry name" value="Connexin_N_sf"/>
</dbReference>
<evidence type="ECO:0000259" key="13">
    <source>
        <dbReference type="SMART" id="SM01089"/>
    </source>
</evidence>
<dbReference type="InterPro" id="IPR013092">
    <property type="entry name" value="Connexin_N"/>
</dbReference>
<keyword evidence="7 11" id="KW-1133">Transmembrane helix</keyword>
<name>A0ABV0XTC0_9TELE</name>
<keyword evidence="3" id="KW-1003">Cell membrane</keyword>
<dbReference type="PROSITE" id="PS00408">
    <property type="entry name" value="CONNEXINS_2"/>
    <property type="match status" value="1"/>
</dbReference>
<feature type="transmembrane region" description="Helical" evidence="11">
    <location>
        <begin position="77"/>
        <end position="97"/>
    </location>
</feature>
<evidence type="ECO:0000259" key="12">
    <source>
        <dbReference type="SMART" id="SM00037"/>
    </source>
</evidence>
<evidence type="ECO:0000313" key="14">
    <source>
        <dbReference type="EMBL" id="MEQ2284706.1"/>
    </source>
</evidence>
<dbReference type="PRINTS" id="PR00206">
    <property type="entry name" value="CONNEXIN"/>
</dbReference>
<evidence type="ECO:0000256" key="10">
    <source>
        <dbReference type="SAM" id="MobiDB-lite"/>
    </source>
</evidence>
<dbReference type="Gene3D" id="1.20.1440.80">
    <property type="entry name" value="Gap junction channel protein cysteine-rich domain"/>
    <property type="match status" value="1"/>
</dbReference>
<keyword evidence="5 9" id="KW-0303">Gap junction</keyword>
<evidence type="ECO:0000256" key="11">
    <source>
        <dbReference type="SAM" id="Phobius"/>
    </source>
</evidence>
<evidence type="ECO:0000256" key="9">
    <source>
        <dbReference type="RuleBase" id="RU000630"/>
    </source>
</evidence>
<dbReference type="InterPro" id="IPR031862">
    <property type="entry name" value="Cx40_C"/>
</dbReference>
<organism evidence="14 15">
    <name type="scientific">Ameca splendens</name>
    <dbReference type="NCBI Taxonomy" id="208324"/>
    <lineage>
        <taxon>Eukaryota</taxon>
        <taxon>Metazoa</taxon>
        <taxon>Chordata</taxon>
        <taxon>Craniata</taxon>
        <taxon>Vertebrata</taxon>
        <taxon>Euteleostomi</taxon>
        <taxon>Actinopterygii</taxon>
        <taxon>Neopterygii</taxon>
        <taxon>Teleostei</taxon>
        <taxon>Neoteleostei</taxon>
        <taxon>Acanthomorphata</taxon>
        <taxon>Ovalentaria</taxon>
        <taxon>Atherinomorphae</taxon>
        <taxon>Cyprinodontiformes</taxon>
        <taxon>Goodeidae</taxon>
        <taxon>Ameca</taxon>
    </lineage>
</organism>
<feature type="domain" description="Connexin cysteine-rich" evidence="13">
    <location>
        <begin position="175"/>
        <end position="241"/>
    </location>
</feature>
<evidence type="ECO:0000256" key="4">
    <source>
        <dbReference type="ARBA" id="ARBA00022692"/>
    </source>
</evidence>
<keyword evidence="15" id="KW-1185">Reference proteome</keyword>
<dbReference type="PANTHER" id="PTHR11984">
    <property type="entry name" value="CONNEXIN"/>
    <property type="match status" value="1"/>
</dbReference>
<evidence type="ECO:0000256" key="1">
    <source>
        <dbReference type="ARBA" id="ARBA00004610"/>
    </source>
</evidence>
<reference evidence="14 15" key="1">
    <citation type="submission" date="2021-06" db="EMBL/GenBank/DDBJ databases">
        <authorList>
            <person name="Palmer J.M."/>
        </authorList>
    </citation>
    <scope>NUCLEOTIDE SEQUENCE [LARGE SCALE GENOMIC DNA]</scope>
    <source>
        <strain evidence="14 15">AS_MEX2019</strain>
        <tissue evidence="14">Muscle</tissue>
    </source>
</reference>
<evidence type="ECO:0000256" key="7">
    <source>
        <dbReference type="ARBA" id="ARBA00022989"/>
    </source>
</evidence>
<evidence type="ECO:0000256" key="5">
    <source>
        <dbReference type="ARBA" id="ARBA00022868"/>
    </source>
</evidence>
<accession>A0ABV0XTC0</accession>
<dbReference type="SMART" id="SM00037">
    <property type="entry name" value="CNX"/>
    <property type="match status" value="1"/>
</dbReference>
<dbReference type="PROSITE" id="PS00407">
    <property type="entry name" value="CONNEXINS_1"/>
    <property type="match status" value="1"/>
</dbReference>
<keyword evidence="6" id="KW-0965">Cell junction</keyword>
<comment type="subunit">
    <text evidence="9">A connexon is composed of a hexamer of connexins.</text>
</comment>
<feature type="compositionally biased region" description="Basic and acidic residues" evidence="10">
    <location>
        <begin position="130"/>
        <end position="149"/>
    </location>
</feature>
<dbReference type="SMART" id="SM01089">
    <property type="entry name" value="Connexin_CCC"/>
    <property type="match status" value="1"/>
</dbReference>
<sequence length="403" mass="45502">MADWSLLGNFLEEVQEHSTSVGKVWLTILFIFRILVLGTAAESSWGDEQEDFDCDTEQPGCENVCYDRAFPIAHIRYWVLQIVFVSTPSLIYMGHAMHTVRREEKRRSREEEGGGGGKEEDQGGGEEGGGGDKHGRNVEKDERKDKDEGPSAGRVRLRGALLKTYVLSILIRTIMEVLFLCLQYFLYGIFLQPLYVCKAWPCPHPVNCYVSRPTEKNVFIVFMLAVSAVSLVLSVLELYHLAWRHCCRKRFFSAKTVTPPNTSMVRQISMSPPQPSTPPPGFNQCVTGSSHFLPLPFPNNRLASQQNSENMVTEKNNIAAAVEDANFLQMNCYSTKWESCRNDQFQDGVYLSSDTNCYSPESRNMMCLQIQNNAPDGMLLKDKRRFSKTSGTSSRTRADDLSV</sequence>
<dbReference type="Pfam" id="PF16791">
    <property type="entry name" value="Connexin40_C"/>
    <property type="match status" value="1"/>
</dbReference>
<dbReference type="InterPro" id="IPR017990">
    <property type="entry name" value="Connexin_CS"/>
</dbReference>
<comment type="similarity">
    <text evidence="9">Belongs to the connexin family.</text>
</comment>
<evidence type="ECO:0000256" key="6">
    <source>
        <dbReference type="ARBA" id="ARBA00022949"/>
    </source>
</evidence>
<dbReference type="Proteomes" id="UP001469553">
    <property type="component" value="Unassembled WGS sequence"/>
</dbReference>
<protein>
    <recommendedName>
        <fullName evidence="9">Gap junction protein</fullName>
    </recommendedName>
</protein>
<dbReference type="InterPro" id="IPR019570">
    <property type="entry name" value="Connexin_CCC"/>
</dbReference>
<dbReference type="SUPFAM" id="SSF118220">
    <property type="entry name" value="Connexin43"/>
    <property type="match status" value="1"/>
</dbReference>
<dbReference type="PANTHER" id="PTHR11984:SF113">
    <property type="entry name" value="GAP JUNCTION PROTEIN"/>
    <property type="match status" value="1"/>
</dbReference>
<feature type="domain" description="Connexin N-terminal" evidence="12">
    <location>
        <begin position="43"/>
        <end position="76"/>
    </location>
</feature>
<evidence type="ECO:0000256" key="2">
    <source>
        <dbReference type="ARBA" id="ARBA00004651"/>
    </source>
</evidence>
<evidence type="ECO:0000313" key="15">
    <source>
        <dbReference type="Proteomes" id="UP001469553"/>
    </source>
</evidence>
<feature type="transmembrane region" description="Helical" evidence="11">
    <location>
        <begin position="164"/>
        <end position="186"/>
    </location>
</feature>
<comment type="caution">
    <text evidence="14">The sequence shown here is derived from an EMBL/GenBank/DDBJ whole genome shotgun (WGS) entry which is preliminary data.</text>
</comment>
<gene>
    <name evidence="14" type="ORF">AMECASPLE_024307</name>
</gene>
<dbReference type="EMBL" id="JAHRIP010011711">
    <property type="protein sequence ID" value="MEQ2284706.1"/>
    <property type="molecule type" value="Genomic_DNA"/>
</dbReference>
<feature type="compositionally biased region" description="Basic and acidic residues" evidence="10">
    <location>
        <begin position="102"/>
        <end position="121"/>
    </location>
</feature>
<evidence type="ECO:0000256" key="8">
    <source>
        <dbReference type="ARBA" id="ARBA00023136"/>
    </source>
</evidence>
<proteinExistence type="inferred from homology"/>
<dbReference type="InterPro" id="IPR034634">
    <property type="entry name" value="Connexin_C"/>
</dbReference>
<feature type="region of interest" description="Disordered" evidence="10">
    <location>
        <begin position="102"/>
        <end position="151"/>
    </location>
</feature>
<evidence type="ECO:0000256" key="3">
    <source>
        <dbReference type="ARBA" id="ARBA00022475"/>
    </source>
</evidence>
<dbReference type="InterPro" id="IPR000500">
    <property type="entry name" value="Connexin"/>
</dbReference>
<dbReference type="Pfam" id="PF00029">
    <property type="entry name" value="Connexin"/>
    <property type="match status" value="1"/>
</dbReference>
<comment type="subcellular location">
    <subcellularLocation>
        <location evidence="1">Cell junction</location>
        <location evidence="1">Gap junction</location>
    </subcellularLocation>
    <subcellularLocation>
        <location evidence="2 9">Cell membrane</location>
        <topology evidence="2 9">Multi-pass membrane protein</topology>
    </subcellularLocation>
</comment>